<evidence type="ECO:0000256" key="2">
    <source>
        <dbReference type="SAM" id="SignalP"/>
    </source>
</evidence>
<evidence type="ECO:0000313" key="4">
    <source>
        <dbReference type="Proteomes" id="UP000694402"/>
    </source>
</evidence>
<organism evidence="3 4">
    <name type="scientific">Oncorhynchus tshawytscha</name>
    <name type="common">Chinook salmon</name>
    <name type="synonym">Salmo tshawytscha</name>
    <dbReference type="NCBI Taxonomy" id="74940"/>
    <lineage>
        <taxon>Eukaryota</taxon>
        <taxon>Metazoa</taxon>
        <taxon>Chordata</taxon>
        <taxon>Craniata</taxon>
        <taxon>Vertebrata</taxon>
        <taxon>Euteleostomi</taxon>
        <taxon>Actinopterygii</taxon>
        <taxon>Neopterygii</taxon>
        <taxon>Teleostei</taxon>
        <taxon>Protacanthopterygii</taxon>
        <taxon>Salmoniformes</taxon>
        <taxon>Salmonidae</taxon>
        <taxon>Salmoninae</taxon>
        <taxon>Oncorhynchus</taxon>
    </lineage>
</organism>
<evidence type="ECO:0000256" key="1">
    <source>
        <dbReference type="SAM" id="MobiDB-lite"/>
    </source>
</evidence>
<keyword evidence="4" id="KW-1185">Reference proteome</keyword>
<evidence type="ECO:0000313" key="3">
    <source>
        <dbReference type="Ensembl" id="ENSOTSP00005078994.1"/>
    </source>
</evidence>
<keyword evidence="2" id="KW-0732">Signal</keyword>
<reference evidence="3" key="1">
    <citation type="submission" date="2025-08" db="UniProtKB">
        <authorList>
            <consortium name="Ensembl"/>
        </authorList>
    </citation>
    <scope>IDENTIFICATION</scope>
</reference>
<feature type="signal peptide" evidence="2">
    <location>
        <begin position="1"/>
        <end position="18"/>
    </location>
</feature>
<proteinExistence type="predicted"/>
<evidence type="ECO:0008006" key="5">
    <source>
        <dbReference type="Google" id="ProtNLM"/>
    </source>
</evidence>
<feature type="compositionally biased region" description="Low complexity" evidence="1">
    <location>
        <begin position="180"/>
        <end position="191"/>
    </location>
</feature>
<sequence length="198" mass="20990">MKLLLFVAFMATIFNVNAGKKLRLLGGLNGGVVSGVNPGLVVGGLNPGLTGGTGLIGQPMFAQMVPGVPTYVMQPQAVPAGPYGFPNVGMLQPQPFPNFPGQYQYPGPPANGLPYYMGVPQMTGMNPTQQQVMGVQGAGGIPLMQQPQQGPPQAEPVRRFKRFLIRRAHTMKPDLDNQISTEATTTPSSTTCLDNIQV</sequence>
<dbReference type="Proteomes" id="UP000694402">
    <property type="component" value="Unassembled WGS sequence"/>
</dbReference>
<dbReference type="Ensembl" id="ENSOTST00005085585.2">
    <property type="protein sequence ID" value="ENSOTSP00005078994.1"/>
    <property type="gene ID" value="ENSOTSG00005037166.2"/>
</dbReference>
<dbReference type="AlphaFoldDB" id="A0A8C8F7X9"/>
<name>A0A8C8F7X9_ONCTS</name>
<accession>A0A8C8F7X9</accession>
<reference evidence="3" key="2">
    <citation type="submission" date="2025-09" db="UniProtKB">
        <authorList>
            <consortium name="Ensembl"/>
        </authorList>
    </citation>
    <scope>IDENTIFICATION</scope>
</reference>
<feature type="region of interest" description="Disordered" evidence="1">
    <location>
        <begin position="179"/>
        <end position="198"/>
    </location>
</feature>
<dbReference type="GeneTree" id="ENSGT00990000208074"/>
<protein>
    <recommendedName>
        <fullName evidence="5">Secretory calcium-binding phosphoprotein 9</fullName>
    </recommendedName>
</protein>
<feature type="chain" id="PRO_5043261687" description="Secretory calcium-binding phosphoprotein 9" evidence="2">
    <location>
        <begin position="19"/>
        <end position="198"/>
    </location>
</feature>